<keyword evidence="7" id="KW-1185">Reference proteome</keyword>
<name>S3D4C6_GLAL2</name>
<organism evidence="6 7">
    <name type="scientific">Glarea lozoyensis (strain ATCC 20868 / MF5171)</name>
    <dbReference type="NCBI Taxonomy" id="1116229"/>
    <lineage>
        <taxon>Eukaryota</taxon>
        <taxon>Fungi</taxon>
        <taxon>Dikarya</taxon>
        <taxon>Ascomycota</taxon>
        <taxon>Pezizomycotina</taxon>
        <taxon>Leotiomycetes</taxon>
        <taxon>Helotiales</taxon>
        <taxon>Helotiaceae</taxon>
        <taxon>Glarea</taxon>
    </lineage>
</organism>
<feature type="domain" description="Epoxide hydrolase N-terminal" evidence="5">
    <location>
        <begin position="14"/>
        <end position="122"/>
    </location>
</feature>
<dbReference type="GO" id="GO:0004301">
    <property type="term" value="F:epoxide hydrolase activity"/>
    <property type="evidence" value="ECO:0007669"/>
    <property type="project" value="TreeGrafter"/>
</dbReference>
<dbReference type="Gene3D" id="3.40.50.1820">
    <property type="entry name" value="alpha/beta hydrolase"/>
    <property type="match status" value="1"/>
</dbReference>
<accession>S3D4C6</accession>
<dbReference type="HOGENOM" id="CLU_019414_0_2_1"/>
<dbReference type="PRINTS" id="PR00412">
    <property type="entry name" value="EPOXHYDRLASE"/>
</dbReference>
<gene>
    <name evidence="6" type="ORF">GLAREA_07804</name>
</gene>
<feature type="active site" description="Nucleophile" evidence="4">
    <location>
        <position position="185"/>
    </location>
</feature>
<dbReference type="PANTHER" id="PTHR21661">
    <property type="entry name" value="EPOXIDE HYDROLASE 1-RELATED"/>
    <property type="match status" value="1"/>
</dbReference>
<keyword evidence="3 6" id="KW-0378">Hydrolase</keyword>
<dbReference type="eggNOG" id="KOG2565">
    <property type="taxonomic scope" value="Eukaryota"/>
</dbReference>
<dbReference type="RefSeq" id="XP_008080682.1">
    <property type="nucleotide sequence ID" value="XM_008082491.1"/>
</dbReference>
<dbReference type="InterPro" id="IPR029058">
    <property type="entry name" value="AB_hydrolase_fold"/>
</dbReference>
<dbReference type="InterPro" id="IPR010497">
    <property type="entry name" value="Epoxide_hydro_N"/>
</dbReference>
<evidence type="ECO:0000256" key="1">
    <source>
        <dbReference type="ARBA" id="ARBA00010088"/>
    </source>
</evidence>
<proteinExistence type="inferred from homology"/>
<keyword evidence="2" id="KW-0058">Aromatic hydrocarbons catabolism</keyword>
<dbReference type="InterPro" id="IPR000639">
    <property type="entry name" value="Epox_hydrolase-like"/>
</dbReference>
<dbReference type="Pfam" id="PF06441">
    <property type="entry name" value="EHN"/>
    <property type="match status" value="1"/>
</dbReference>
<evidence type="ECO:0000256" key="2">
    <source>
        <dbReference type="ARBA" id="ARBA00022797"/>
    </source>
</evidence>
<sequence>MSTTPLTTPPTPLPFQISIPPSTLSTFKSKLLAAEFPDELQSSQWDMGVPLAEMKRLTKAFAEWDWRQAERELNLVPQFVTPVEVEGFGGVDVHFVWERSEVEGAVPLLFVHGVRPGSFLEVLPLIPHLRKPGGPAFHIIAPSLPNFGFSSGIKTRGFGIAQYAETCHKLMLSLGYPQYVTQGGDWGFYITRAIGHLYPDSCMASHINMLRAPPPKFKKNPILATQHKLTSYTKAEEEGFKRTEWFAQEGRGYYMEQATKPQTLAYALTDSPVALLAWIYEKMHDWTDEYPWSDEEVFRWVAIYAFSRAGPGAAHRIYYETMHTGEGGITRDIVEGWIPKVKLGLAYNPKEISVLPATWCRTLGPVVYEAFNESGGHFYATEKPALLARDLRTMFGKGGGAYKVVKGRSGYASGRLAKL</sequence>
<dbReference type="PIRSF" id="PIRSF001112">
    <property type="entry name" value="Epoxide_hydrolase"/>
    <property type="match status" value="1"/>
</dbReference>
<dbReference type="InterPro" id="IPR016292">
    <property type="entry name" value="Epoxide_hydrolase"/>
</dbReference>
<dbReference type="GeneID" id="19466856"/>
<protein>
    <submittedName>
        <fullName evidence="6">Alpha/beta-Hydrolase</fullName>
    </submittedName>
</protein>
<feature type="active site" description="Proton acceptor" evidence="4">
    <location>
        <position position="377"/>
    </location>
</feature>
<dbReference type="PANTHER" id="PTHR21661:SF35">
    <property type="entry name" value="EPOXIDE HYDROLASE"/>
    <property type="match status" value="1"/>
</dbReference>
<reference evidence="6 7" key="1">
    <citation type="journal article" date="2013" name="BMC Genomics">
        <title>Genomics-driven discovery of the pneumocandin biosynthetic gene cluster in the fungus Glarea lozoyensis.</title>
        <authorList>
            <person name="Chen L."/>
            <person name="Yue Q."/>
            <person name="Zhang X."/>
            <person name="Xiang M."/>
            <person name="Wang C."/>
            <person name="Li S."/>
            <person name="Che Y."/>
            <person name="Ortiz-Lopez F.J."/>
            <person name="Bills G.F."/>
            <person name="Liu X."/>
            <person name="An Z."/>
        </authorList>
    </citation>
    <scope>NUCLEOTIDE SEQUENCE [LARGE SCALE GENOMIC DNA]</scope>
    <source>
        <strain evidence="7">ATCC 20868 / MF5171</strain>
    </source>
</reference>
<dbReference type="OMA" id="WVKQKYH"/>
<dbReference type="EMBL" id="KE145359">
    <property type="protein sequence ID" value="EPE32670.1"/>
    <property type="molecule type" value="Genomic_DNA"/>
</dbReference>
<dbReference type="STRING" id="1116229.S3D4C6"/>
<feature type="active site" description="Proton donor" evidence="4">
    <location>
        <position position="318"/>
    </location>
</feature>
<comment type="similarity">
    <text evidence="1">Belongs to the peptidase S33 family.</text>
</comment>
<evidence type="ECO:0000313" key="7">
    <source>
        <dbReference type="Proteomes" id="UP000016922"/>
    </source>
</evidence>
<dbReference type="AlphaFoldDB" id="S3D4C6"/>
<dbReference type="KEGG" id="glz:GLAREA_07804"/>
<evidence type="ECO:0000313" key="6">
    <source>
        <dbReference type="EMBL" id="EPE32670.1"/>
    </source>
</evidence>
<dbReference type="SUPFAM" id="SSF53474">
    <property type="entry name" value="alpha/beta-Hydrolases"/>
    <property type="match status" value="1"/>
</dbReference>
<evidence type="ECO:0000259" key="5">
    <source>
        <dbReference type="Pfam" id="PF06441"/>
    </source>
</evidence>
<evidence type="ECO:0000256" key="3">
    <source>
        <dbReference type="ARBA" id="ARBA00022801"/>
    </source>
</evidence>
<dbReference type="OrthoDB" id="7130006at2759"/>
<evidence type="ECO:0000256" key="4">
    <source>
        <dbReference type="PIRSR" id="PIRSR001112-1"/>
    </source>
</evidence>
<dbReference type="GO" id="GO:0097176">
    <property type="term" value="P:epoxide metabolic process"/>
    <property type="evidence" value="ECO:0007669"/>
    <property type="project" value="TreeGrafter"/>
</dbReference>
<dbReference type="Proteomes" id="UP000016922">
    <property type="component" value="Unassembled WGS sequence"/>
</dbReference>